<name>A0A2N5U1U6_9BASI</name>
<accession>A0A2N5U1U6</accession>
<comment type="caution">
    <text evidence="1">The sequence shown here is derived from an EMBL/GenBank/DDBJ whole genome shotgun (WGS) entry which is preliminary data.</text>
</comment>
<dbReference type="AlphaFoldDB" id="A0A2N5U1U6"/>
<dbReference type="Proteomes" id="UP000235392">
    <property type="component" value="Unassembled WGS sequence"/>
</dbReference>
<gene>
    <name evidence="1" type="ORF">PCASD_10906</name>
</gene>
<reference evidence="1 2" key="1">
    <citation type="submission" date="2017-11" db="EMBL/GenBank/DDBJ databases">
        <title>De novo assembly and phasing of dikaryotic genomes from two isolates of Puccinia coronata f. sp. avenae, the causal agent of oat crown rust.</title>
        <authorList>
            <person name="Miller M.E."/>
            <person name="Zhang Y."/>
            <person name="Omidvar V."/>
            <person name="Sperschneider J."/>
            <person name="Schwessinger B."/>
            <person name="Raley C."/>
            <person name="Palmer J.M."/>
            <person name="Garnica D."/>
            <person name="Upadhyaya N."/>
            <person name="Rathjen J."/>
            <person name="Taylor J.M."/>
            <person name="Park R.F."/>
            <person name="Dodds P.N."/>
            <person name="Hirsch C.D."/>
            <person name="Kianian S.F."/>
            <person name="Figueroa M."/>
        </authorList>
    </citation>
    <scope>NUCLEOTIDE SEQUENCE [LARGE SCALE GENOMIC DNA]</scope>
    <source>
        <strain evidence="1">12SD80</strain>
    </source>
</reference>
<organism evidence="1 2">
    <name type="scientific">Puccinia coronata f. sp. avenae</name>
    <dbReference type="NCBI Taxonomy" id="200324"/>
    <lineage>
        <taxon>Eukaryota</taxon>
        <taxon>Fungi</taxon>
        <taxon>Dikarya</taxon>
        <taxon>Basidiomycota</taxon>
        <taxon>Pucciniomycotina</taxon>
        <taxon>Pucciniomycetes</taxon>
        <taxon>Pucciniales</taxon>
        <taxon>Pucciniaceae</taxon>
        <taxon>Puccinia</taxon>
    </lineage>
</organism>
<dbReference type="EMBL" id="PGCI01000263">
    <property type="protein sequence ID" value="PLW31678.1"/>
    <property type="molecule type" value="Genomic_DNA"/>
</dbReference>
<evidence type="ECO:0000313" key="1">
    <source>
        <dbReference type="EMBL" id="PLW31678.1"/>
    </source>
</evidence>
<protein>
    <submittedName>
        <fullName evidence="1">Uncharacterized protein</fullName>
    </submittedName>
</protein>
<proteinExistence type="predicted"/>
<evidence type="ECO:0000313" key="2">
    <source>
        <dbReference type="Proteomes" id="UP000235392"/>
    </source>
</evidence>
<sequence length="90" mass="9934">MYLNASQTCRRNALGAFYTGAVLLRSVLQGLAGAGTHLNGEPVNRDRDRDRANASSNLDLFNFIYYCCPQSSSSYHTSPTAHRPPRAPHH</sequence>